<dbReference type="InterPro" id="IPR001611">
    <property type="entry name" value="Leu-rich_rpt"/>
</dbReference>
<dbReference type="FunFam" id="2.60.40.10:FF:000887">
    <property type="entry name" value="leucine-rich repeat neuronal protein 2"/>
    <property type="match status" value="1"/>
</dbReference>
<dbReference type="SMART" id="SM00408">
    <property type="entry name" value="IGc2"/>
    <property type="match status" value="1"/>
</dbReference>
<dbReference type="Gene3D" id="3.80.10.10">
    <property type="entry name" value="Ribonuclease Inhibitor"/>
    <property type="match status" value="3"/>
</dbReference>
<dbReference type="FunFam" id="3.80.10.10:FF:000074">
    <property type="entry name" value="Leucine-rich repeat neuronal protein 1"/>
    <property type="match status" value="1"/>
</dbReference>
<evidence type="ECO:0000256" key="5">
    <source>
        <dbReference type="ARBA" id="ARBA00023319"/>
    </source>
</evidence>
<reference evidence="9 12" key="1">
    <citation type="submission" date="2021-07" db="EMBL/GenBank/DDBJ databases">
        <authorList>
            <person name="Imarazene B."/>
            <person name="Zahm M."/>
            <person name="Klopp C."/>
            <person name="Cabau C."/>
            <person name="Beille S."/>
            <person name="Jouanno E."/>
            <person name="Castinel A."/>
            <person name="Lluch J."/>
            <person name="Gil L."/>
            <person name="Kuchtly C."/>
            <person name="Lopez Roques C."/>
            <person name="Donnadieu C."/>
            <person name="Parrinello H."/>
            <person name="Journot L."/>
            <person name="Du K."/>
            <person name="Schartl M."/>
            <person name="Retaux S."/>
            <person name="Guiguen Y."/>
        </authorList>
    </citation>
    <scope>NUCLEOTIDE SEQUENCE [LARGE SCALE GENOMIC DNA]</scope>
    <source>
        <strain evidence="9">Pach_M1</strain>
        <tissue evidence="9">Testis</tissue>
    </source>
</reference>
<dbReference type="EMBL" id="JAICCE010000024">
    <property type="protein sequence ID" value="KAG9260509.1"/>
    <property type="molecule type" value="Genomic_DNA"/>
</dbReference>
<organism evidence="10 11">
    <name type="scientific">Astyanax mexicanus</name>
    <name type="common">Blind cave fish</name>
    <name type="synonym">Astyanax fasciatus mexicanus</name>
    <dbReference type="NCBI Taxonomy" id="7994"/>
    <lineage>
        <taxon>Eukaryota</taxon>
        <taxon>Metazoa</taxon>
        <taxon>Chordata</taxon>
        <taxon>Craniata</taxon>
        <taxon>Vertebrata</taxon>
        <taxon>Euteleostomi</taxon>
        <taxon>Actinopterygii</taxon>
        <taxon>Neopterygii</taxon>
        <taxon>Teleostei</taxon>
        <taxon>Ostariophysi</taxon>
        <taxon>Characiformes</taxon>
        <taxon>Characoidei</taxon>
        <taxon>Acestrorhamphidae</taxon>
        <taxon>Acestrorhamphinae</taxon>
        <taxon>Astyanax</taxon>
    </lineage>
</organism>
<dbReference type="Pfam" id="PF07679">
    <property type="entry name" value="I-set"/>
    <property type="match status" value="1"/>
</dbReference>
<feature type="compositionally biased region" description="Basic and acidic residues" evidence="6">
    <location>
        <begin position="697"/>
        <end position="711"/>
    </location>
</feature>
<feature type="signal peptide" evidence="7">
    <location>
        <begin position="1"/>
        <end position="22"/>
    </location>
</feature>
<dbReference type="InterPro" id="IPR003599">
    <property type="entry name" value="Ig_sub"/>
</dbReference>
<keyword evidence="3" id="KW-0677">Repeat</keyword>
<evidence type="ECO:0000256" key="7">
    <source>
        <dbReference type="SAM" id="SignalP"/>
    </source>
</evidence>
<evidence type="ECO:0000256" key="2">
    <source>
        <dbReference type="ARBA" id="ARBA00022729"/>
    </source>
</evidence>
<dbReference type="InterPro" id="IPR003591">
    <property type="entry name" value="Leu-rich_rpt_typical-subtyp"/>
</dbReference>
<dbReference type="CDD" id="cd00063">
    <property type="entry name" value="FN3"/>
    <property type="match status" value="1"/>
</dbReference>
<evidence type="ECO:0000313" key="10">
    <source>
        <dbReference type="Ensembl" id="ENSAMXP00005030551.1"/>
    </source>
</evidence>
<dbReference type="SMART" id="SM00409">
    <property type="entry name" value="IG"/>
    <property type="match status" value="1"/>
</dbReference>
<dbReference type="PROSITE" id="PS50835">
    <property type="entry name" value="IG_LIKE"/>
    <property type="match status" value="1"/>
</dbReference>
<dbReference type="PANTHER" id="PTHR24366:SF92">
    <property type="entry name" value="LEUCINE-RICH REPEAT NEURONAL PROTEIN 2"/>
    <property type="match status" value="1"/>
</dbReference>
<evidence type="ECO:0000313" key="9">
    <source>
        <dbReference type="EMBL" id="KAG9260509.1"/>
    </source>
</evidence>
<dbReference type="InterPro" id="IPR003961">
    <property type="entry name" value="FN3_dom"/>
</dbReference>
<feature type="region of interest" description="Disordered" evidence="6">
    <location>
        <begin position="697"/>
        <end position="727"/>
    </location>
</feature>
<feature type="domain" description="Ig-like" evidence="8">
    <location>
        <begin position="428"/>
        <end position="517"/>
    </location>
</feature>
<keyword evidence="1" id="KW-0433">Leucine-rich repeat</keyword>
<protein>
    <submittedName>
        <fullName evidence="10">Leucine rich repeat neuronal 2</fullName>
    </submittedName>
    <submittedName>
        <fullName evidence="9">Leucine-rich repeat neuronal protein 2</fullName>
    </submittedName>
</protein>
<dbReference type="SUPFAM" id="SSF52058">
    <property type="entry name" value="L domain-like"/>
    <property type="match status" value="1"/>
</dbReference>
<dbReference type="FunFam" id="3.80.10.10:FF:000301">
    <property type="entry name" value="leucine-rich repeat neuronal protein 2"/>
    <property type="match status" value="1"/>
</dbReference>
<evidence type="ECO:0000259" key="8">
    <source>
        <dbReference type="PROSITE" id="PS50835"/>
    </source>
</evidence>
<keyword evidence="4" id="KW-1015">Disulfide bond</keyword>
<sequence>MKMRVITKIFVQIHLLVGVASSLVIHSMPWRVPCPHQCVCQIKPWYSPQSVYREAPTVDCNDLLLTQLPTSLPPETQTLRLQSNLISSVDQGELQGLANLTELDLSHNSFISTRNLRITDLPALLSLHMEENQLRHLPEEAFFGLPSLQELYLNHNRLRSISPAAFKGLDNLLRLHLNSNHLVVIDRRWFHALPQLEVLMIGGNPVDVIQDLNFKPLGSLRSLVLAGMGLREISERALEGLLNLESISFYDNHLTKVPKEALEKLPVLKFLDLNKNPIQLVQRGDFRDMLHLKELGLNNMEELVSIEHSAMENLPELTKLEITNNPRLSYIHPQAFQKLPSMESLMLNSNALSALHRQTVRSLPSLQEISLHTNPIRCDCLIRWVGAEDDKPVRFIEPQSTFCSEPPELKARRVKEVSFREMAESCLPLIAPSTFPSYIQVKHGDNLALHCRALAEPEPNIYWVIPKGLRLTPATRFGRYQVLTEGTLEIFGVTDEEAGFYTCVAQNLVGADTRSLTLKVEGSGRAHLSSAQTSAQSSDDNLEVRDIKEHFALLTWQVSHNVPSARLSWIANGSLEDHHRHSTRILAGTRGFNLTRLQPGTHYKVCLHMGPNDTSCVHLRTKEVIVPVPSPDLTPAVLLAMSALLLLLAARAYQGGAMLNWKEQTPEFGKPHTTILTQEAKAFMAPVLPLKEPLQQYRDKLSSEGSERKTSDAQQGHHALGPTKEAC</sequence>
<dbReference type="InterPro" id="IPR007110">
    <property type="entry name" value="Ig-like_dom"/>
</dbReference>
<dbReference type="OMA" id="LPAWAFW"/>
<dbReference type="Gene3D" id="2.60.40.10">
    <property type="entry name" value="Immunoglobulins"/>
    <property type="match status" value="1"/>
</dbReference>
<dbReference type="GeneID" id="103039801"/>
<keyword evidence="2 7" id="KW-0732">Signal</keyword>
<dbReference type="InterPro" id="IPR003598">
    <property type="entry name" value="Ig_sub2"/>
</dbReference>
<dbReference type="InterPro" id="IPR036179">
    <property type="entry name" value="Ig-like_dom_sf"/>
</dbReference>
<evidence type="ECO:0000256" key="3">
    <source>
        <dbReference type="ARBA" id="ARBA00022737"/>
    </source>
</evidence>
<dbReference type="OrthoDB" id="635273at2759"/>
<dbReference type="InterPro" id="IPR013783">
    <property type="entry name" value="Ig-like_fold"/>
</dbReference>
<keyword evidence="5" id="KW-0393">Immunoglobulin domain</keyword>
<dbReference type="SMART" id="SM00369">
    <property type="entry name" value="LRR_TYP"/>
    <property type="match status" value="9"/>
</dbReference>
<proteinExistence type="predicted"/>
<evidence type="ECO:0000313" key="12">
    <source>
        <dbReference type="Proteomes" id="UP000752171"/>
    </source>
</evidence>
<dbReference type="PANTHER" id="PTHR24366">
    <property type="entry name" value="IG(IMMUNOGLOBULIN) AND LRR(LEUCINE RICH REPEAT) DOMAINS"/>
    <property type="match status" value="1"/>
</dbReference>
<dbReference type="AlphaFoldDB" id="A0A8B9K4J2"/>
<dbReference type="CTD" id="10446"/>
<dbReference type="Proteomes" id="UP000694621">
    <property type="component" value="Unplaced"/>
</dbReference>
<dbReference type="InterPro" id="IPR013098">
    <property type="entry name" value="Ig_I-set"/>
</dbReference>
<reference evidence="10" key="2">
    <citation type="submission" date="2025-05" db="UniProtKB">
        <authorList>
            <consortium name="Ensembl"/>
        </authorList>
    </citation>
    <scope>IDENTIFICATION</scope>
</reference>
<evidence type="ECO:0000256" key="6">
    <source>
        <dbReference type="SAM" id="MobiDB-lite"/>
    </source>
</evidence>
<dbReference type="KEGG" id="amex:103039801"/>
<evidence type="ECO:0000313" key="11">
    <source>
        <dbReference type="Proteomes" id="UP000694621"/>
    </source>
</evidence>
<dbReference type="SMART" id="SM00365">
    <property type="entry name" value="LRR_SD22"/>
    <property type="match status" value="4"/>
</dbReference>
<dbReference type="Proteomes" id="UP000752171">
    <property type="component" value="Unassembled WGS sequence"/>
</dbReference>
<evidence type="ECO:0000256" key="1">
    <source>
        <dbReference type="ARBA" id="ARBA00022614"/>
    </source>
</evidence>
<name>A0A8B9K4J2_ASTMX</name>
<dbReference type="SUPFAM" id="SSF48726">
    <property type="entry name" value="Immunoglobulin"/>
    <property type="match status" value="1"/>
</dbReference>
<dbReference type="InterPro" id="IPR032675">
    <property type="entry name" value="LRR_dom_sf"/>
</dbReference>
<dbReference type="PROSITE" id="PS51450">
    <property type="entry name" value="LRR"/>
    <property type="match status" value="1"/>
</dbReference>
<gene>
    <name evidence="9" type="primary">LRRN2</name>
    <name evidence="9" type="ORF">AMEX_G26775</name>
</gene>
<feature type="chain" id="PRO_5044669374" evidence="7">
    <location>
        <begin position="23"/>
        <end position="727"/>
    </location>
</feature>
<dbReference type="Pfam" id="PF13855">
    <property type="entry name" value="LRR_8"/>
    <property type="match status" value="4"/>
</dbReference>
<dbReference type="Ensembl" id="ENSAMXT00005033450.1">
    <property type="protein sequence ID" value="ENSAMXP00005030551.1"/>
    <property type="gene ID" value="ENSAMXG00005014987.1"/>
</dbReference>
<evidence type="ECO:0000256" key="4">
    <source>
        <dbReference type="ARBA" id="ARBA00023157"/>
    </source>
</evidence>
<accession>A0A8B9K4J2</accession>